<dbReference type="Gene3D" id="1.10.10.60">
    <property type="entry name" value="Homeodomain-like"/>
    <property type="match status" value="1"/>
</dbReference>
<evidence type="ECO:0000256" key="1">
    <source>
        <dbReference type="ARBA" id="ARBA00023015"/>
    </source>
</evidence>
<dbReference type="SMART" id="SM00342">
    <property type="entry name" value="HTH_ARAC"/>
    <property type="match status" value="1"/>
</dbReference>
<dbReference type="SUPFAM" id="SSF46689">
    <property type="entry name" value="Homeodomain-like"/>
    <property type="match status" value="1"/>
</dbReference>
<dbReference type="PANTHER" id="PTHR46796">
    <property type="entry name" value="HTH-TYPE TRANSCRIPTIONAL ACTIVATOR RHAS-RELATED"/>
    <property type="match status" value="1"/>
</dbReference>
<accession>A0AB39YNH7</accession>
<dbReference type="PROSITE" id="PS00041">
    <property type="entry name" value="HTH_ARAC_FAMILY_1"/>
    <property type="match status" value="1"/>
</dbReference>
<protein>
    <submittedName>
        <fullName evidence="5">AraC family transcriptional regulator</fullName>
    </submittedName>
</protein>
<evidence type="ECO:0000313" key="5">
    <source>
        <dbReference type="EMBL" id="XDV71428.1"/>
    </source>
</evidence>
<evidence type="ECO:0000256" key="2">
    <source>
        <dbReference type="ARBA" id="ARBA00023125"/>
    </source>
</evidence>
<organism evidence="5">
    <name type="scientific">Paenarthrobacter sp. AMU7</name>
    <dbReference type="NCBI Taxonomy" id="3162492"/>
    <lineage>
        <taxon>Bacteria</taxon>
        <taxon>Bacillati</taxon>
        <taxon>Actinomycetota</taxon>
        <taxon>Actinomycetes</taxon>
        <taxon>Micrococcales</taxon>
        <taxon>Micrococcaceae</taxon>
        <taxon>Paenarthrobacter</taxon>
    </lineage>
</organism>
<dbReference type="InterPro" id="IPR050204">
    <property type="entry name" value="AraC_XylS_family_regulators"/>
</dbReference>
<dbReference type="InterPro" id="IPR009057">
    <property type="entry name" value="Homeodomain-like_sf"/>
</dbReference>
<dbReference type="GO" id="GO:0043565">
    <property type="term" value="F:sequence-specific DNA binding"/>
    <property type="evidence" value="ECO:0007669"/>
    <property type="project" value="InterPro"/>
</dbReference>
<feature type="domain" description="HTH araC/xylS-type" evidence="4">
    <location>
        <begin position="222"/>
        <end position="323"/>
    </location>
</feature>
<dbReference type="Pfam" id="PF12833">
    <property type="entry name" value="HTH_18"/>
    <property type="match status" value="1"/>
</dbReference>
<dbReference type="AlphaFoldDB" id="A0AB39YNH7"/>
<dbReference type="InterPro" id="IPR035418">
    <property type="entry name" value="AraC-bd_2"/>
</dbReference>
<name>A0AB39YNH7_9MICC</name>
<dbReference type="InterPro" id="IPR018060">
    <property type="entry name" value="HTH_AraC"/>
</dbReference>
<reference evidence="5" key="1">
    <citation type="submission" date="2024-07" db="EMBL/GenBank/DDBJ databases">
        <authorList>
            <person name="Li J."/>
            <person name="Wei H."/>
            <person name="Ma J."/>
        </authorList>
    </citation>
    <scope>NUCLEOTIDE SEQUENCE</scope>
    <source>
        <strain evidence="5">AMU7</strain>
    </source>
</reference>
<sequence length="324" mass="36157">MAAASIWLRPKEEVIVIQVSTSDRDEAITAVSRVYCPHQLRLDKRTAAATTRLRADVSHGFAHVGLEYGATADVDASDLKDLILVMHAVRGTASVRQPGRERRWIAGQTVAVTGDQPTRFSFDAIFMQTSLRLDPADVRAHCEKLLGTSLDANVRFDLQSFSPDLEVSWSQIMTMSSNRRALSSSGLGYLQQLAMDLLLHRHPHNYSHLLGFRDRPVAGLAAEAVALIDSLPEYELLHVADVAARLQVSARSLERAFREAFDVSPAQYLRSKRLNRVRRMLEEADRGTSVTDIASAHGFYHPGRFARYYRQRFGESPSATLARN</sequence>
<proteinExistence type="predicted"/>
<evidence type="ECO:0000259" key="4">
    <source>
        <dbReference type="PROSITE" id="PS01124"/>
    </source>
</evidence>
<dbReference type="PROSITE" id="PS01124">
    <property type="entry name" value="HTH_ARAC_FAMILY_2"/>
    <property type="match status" value="1"/>
</dbReference>
<keyword evidence="2" id="KW-0238">DNA-binding</keyword>
<dbReference type="RefSeq" id="WP_280624849.1">
    <property type="nucleotide sequence ID" value="NZ_CP165735.1"/>
</dbReference>
<evidence type="ECO:0000256" key="3">
    <source>
        <dbReference type="ARBA" id="ARBA00023163"/>
    </source>
</evidence>
<keyword evidence="3" id="KW-0804">Transcription</keyword>
<keyword evidence="1" id="KW-0805">Transcription regulation</keyword>
<dbReference type="GO" id="GO:0003700">
    <property type="term" value="F:DNA-binding transcription factor activity"/>
    <property type="evidence" value="ECO:0007669"/>
    <property type="project" value="InterPro"/>
</dbReference>
<dbReference type="EMBL" id="CP165735">
    <property type="protein sequence ID" value="XDV71428.1"/>
    <property type="molecule type" value="Genomic_DNA"/>
</dbReference>
<dbReference type="InterPro" id="IPR018062">
    <property type="entry name" value="HTH_AraC-typ_CS"/>
</dbReference>
<gene>
    <name evidence="5" type="ORF">ABQM86_21115</name>
</gene>
<dbReference type="Pfam" id="PF14525">
    <property type="entry name" value="AraC_binding_2"/>
    <property type="match status" value="1"/>
</dbReference>